<gene>
    <name evidence="1" type="ORF">L1987_01196</name>
</gene>
<keyword evidence="2" id="KW-1185">Reference proteome</keyword>
<name>A0ACB9K4C9_9ASTR</name>
<evidence type="ECO:0000313" key="1">
    <source>
        <dbReference type="EMBL" id="KAI3827129.1"/>
    </source>
</evidence>
<reference evidence="2" key="1">
    <citation type="journal article" date="2022" name="Mol. Ecol. Resour.">
        <title>The genomes of chicory, endive, great burdock and yacon provide insights into Asteraceae palaeo-polyploidization history and plant inulin production.</title>
        <authorList>
            <person name="Fan W."/>
            <person name="Wang S."/>
            <person name="Wang H."/>
            <person name="Wang A."/>
            <person name="Jiang F."/>
            <person name="Liu H."/>
            <person name="Zhao H."/>
            <person name="Xu D."/>
            <person name="Zhang Y."/>
        </authorList>
    </citation>
    <scope>NUCLEOTIDE SEQUENCE [LARGE SCALE GENOMIC DNA]</scope>
    <source>
        <strain evidence="2">cv. Yunnan</strain>
    </source>
</reference>
<reference evidence="1 2" key="2">
    <citation type="journal article" date="2022" name="Mol. Ecol. Resour.">
        <title>The genomes of chicory, endive, great burdock and yacon provide insights into Asteraceae paleo-polyploidization history and plant inulin production.</title>
        <authorList>
            <person name="Fan W."/>
            <person name="Wang S."/>
            <person name="Wang H."/>
            <person name="Wang A."/>
            <person name="Jiang F."/>
            <person name="Liu H."/>
            <person name="Zhao H."/>
            <person name="Xu D."/>
            <person name="Zhang Y."/>
        </authorList>
    </citation>
    <scope>NUCLEOTIDE SEQUENCE [LARGE SCALE GENOMIC DNA]</scope>
    <source>
        <strain evidence="2">cv. Yunnan</strain>
        <tissue evidence="1">Leaves</tissue>
    </source>
</reference>
<dbReference type="EMBL" id="CM042018">
    <property type="protein sequence ID" value="KAI3827129.1"/>
    <property type="molecule type" value="Genomic_DNA"/>
</dbReference>
<sequence length="537" mass="60070">MEEVKDKSKNNQQLYLAAECGTQHDLSRILKNPKVELTESISINGNTALHIAVANRKDGFLKSMLDFLPANFPLMEVRNSDGSTLLHLAASFGNTDAARILVDRSRDLLSAKDNQGCTPLDIILSNPWSKEMCLFLWNSSTPDMEHDTTRGDQPLVNAISYGHFVIHAHDILFIFQVWQTPVLDFVKGTLDMENCKIVDHGYLSLANFVLRAGAMLVLLYPSKMLFWISMKLPVFNRLKEKLERRRYAREVLDTVCGLIKFSNDASSYRDFYTEPILEAIRRDASDIVEKIVYWFPCAAMIVDEDGNNITQAAWKNRALKVYALIAAQDILPLASLEKNCFGETPEMVFTKEHKELVTESGNWMRSTANSYALTATLIITVVFAAAITVPGGNKENDGGKKGTNGVPKFIDNPAFIVFITSIAVSMVTSSMSLLLFLAILTSRYTEQDFVIVLPLTLVIALVSLFVSATSTMLAFGAALFLMLGKWTLALIAPSIGIPICSFFWFYSVLLSDFFASVLQFLTINRFRRLKLLGRIFI</sequence>
<dbReference type="Proteomes" id="UP001056120">
    <property type="component" value="Linkage Group LG01"/>
</dbReference>
<accession>A0ACB9K4C9</accession>
<evidence type="ECO:0000313" key="2">
    <source>
        <dbReference type="Proteomes" id="UP001056120"/>
    </source>
</evidence>
<proteinExistence type="predicted"/>
<organism evidence="1 2">
    <name type="scientific">Smallanthus sonchifolius</name>
    <dbReference type="NCBI Taxonomy" id="185202"/>
    <lineage>
        <taxon>Eukaryota</taxon>
        <taxon>Viridiplantae</taxon>
        <taxon>Streptophyta</taxon>
        <taxon>Embryophyta</taxon>
        <taxon>Tracheophyta</taxon>
        <taxon>Spermatophyta</taxon>
        <taxon>Magnoliopsida</taxon>
        <taxon>eudicotyledons</taxon>
        <taxon>Gunneridae</taxon>
        <taxon>Pentapetalae</taxon>
        <taxon>asterids</taxon>
        <taxon>campanulids</taxon>
        <taxon>Asterales</taxon>
        <taxon>Asteraceae</taxon>
        <taxon>Asteroideae</taxon>
        <taxon>Heliantheae alliance</taxon>
        <taxon>Millerieae</taxon>
        <taxon>Smallanthus</taxon>
    </lineage>
</organism>
<protein>
    <submittedName>
        <fullName evidence="1">Uncharacterized protein</fullName>
    </submittedName>
</protein>
<comment type="caution">
    <text evidence="1">The sequence shown here is derived from an EMBL/GenBank/DDBJ whole genome shotgun (WGS) entry which is preliminary data.</text>
</comment>